<dbReference type="InterPro" id="IPR009057">
    <property type="entry name" value="Homeodomain-like_sf"/>
</dbReference>
<dbReference type="PANTHER" id="PTHR30055">
    <property type="entry name" value="HTH-TYPE TRANSCRIPTIONAL REGULATOR RUTR"/>
    <property type="match status" value="1"/>
</dbReference>
<dbReference type="InterPro" id="IPR001647">
    <property type="entry name" value="HTH_TetR"/>
</dbReference>
<dbReference type="PANTHER" id="PTHR30055:SF234">
    <property type="entry name" value="HTH-TYPE TRANSCRIPTIONAL REGULATOR BETI"/>
    <property type="match status" value="1"/>
</dbReference>
<reference evidence="6 7" key="1">
    <citation type="submission" date="2018-04" db="EMBL/GenBank/DDBJ databases">
        <title>Genomic Encyclopedia of Type Strains, Phase III (KMG-III): the genomes of soil and plant-associated and newly described type strains.</title>
        <authorList>
            <person name="Whitman W."/>
        </authorList>
    </citation>
    <scope>NUCLEOTIDE SEQUENCE [LARGE SCALE GENOMIC DNA]</scope>
    <source>
        <strain evidence="6 7">MA101b</strain>
    </source>
</reference>
<evidence type="ECO:0000313" key="6">
    <source>
        <dbReference type="EMBL" id="PTQ59588.1"/>
    </source>
</evidence>
<keyword evidence="3" id="KW-0804">Transcription</keyword>
<dbReference type="PROSITE" id="PS50977">
    <property type="entry name" value="HTH_TETR_2"/>
    <property type="match status" value="1"/>
</dbReference>
<keyword evidence="1" id="KW-0805">Transcription regulation</keyword>
<dbReference type="InterPro" id="IPR050109">
    <property type="entry name" value="HTH-type_TetR-like_transc_reg"/>
</dbReference>
<dbReference type="Pfam" id="PF09209">
    <property type="entry name" value="CecR_C"/>
    <property type="match status" value="1"/>
</dbReference>
<protein>
    <submittedName>
        <fullName evidence="6">TetR family transcriptional regulator</fullName>
    </submittedName>
</protein>
<keyword evidence="7" id="KW-1185">Reference proteome</keyword>
<dbReference type="RefSeq" id="WP_107958302.1">
    <property type="nucleotide sequence ID" value="NZ_JASPFP010000001.1"/>
</dbReference>
<dbReference type="GO" id="GO:0003700">
    <property type="term" value="F:DNA-binding transcription factor activity"/>
    <property type="evidence" value="ECO:0007669"/>
    <property type="project" value="TreeGrafter"/>
</dbReference>
<dbReference type="GO" id="GO:0000976">
    <property type="term" value="F:transcription cis-regulatory region binding"/>
    <property type="evidence" value="ECO:0007669"/>
    <property type="project" value="TreeGrafter"/>
</dbReference>
<name>A0A2T5GJT1_9SPHN</name>
<feature type="domain" description="HTH tetR-type" evidence="5">
    <location>
        <begin position="1"/>
        <end position="60"/>
    </location>
</feature>
<dbReference type="AlphaFoldDB" id="A0A2T5GJT1"/>
<feature type="DNA-binding region" description="H-T-H motif" evidence="4">
    <location>
        <begin position="23"/>
        <end position="42"/>
    </location>
</feature>
<evidence type="ECO:0000313" key="7">
    <source>
        <dbReference type="Proteomes" id="UP000244189"/>
    </source>
</evidence>
<dbReference type="Gene3D" id="1.10.10.60">
    <property type="entry name" value="Homeodomain-like"/>
    <property type="match status" value="1"/>
</dbReference>
<dbReference type="Pfam" id="PF00440">
    <property type="entry name" value="TetR_N"/>
    <property type="match status" value="1"/>
</dbReference>
<dbReference type="Proteomes" id="UP000244189">
    <property type="component" value="Unassembled WGS sequence"/>
</dbReference>
<dbReference type="EMBL" id="QAOG01000004">
    <property type="protein sequence ID" value="PTQ59588.1"/>
    <property type="molecule type" value="Genomic_DNA"/>
</dbReference>
<evidence type="ECO:0000256" key="1">
    <source>
        <dbReference type="ARBA" id="ARBA00023015"/>
    </source>
</evidence>
<sequence length="212" mass="22768">MVQSRLLDIAISEFGAKGLEGASTRGIAAAAGTAMSSITYHYGGKEGLYLAAADRIAERMAAVMGEPIELSPEIATDDAAGARARIHRILGRLADKMASADSADWTLFVLREQMKPSEAFERIYGGVMGQMVRQLGDLVCIVTGHRNVRTARIATITLLGQVVALRSSHATCLKLLERDTLEPSDILDIKARIDANIDAILDSMRAEEQGQA</sequence>
<evidence type="ECO:0000256" key="2">
    <source>
        <dbReference type="ARBA" id="ARBA00023125"/>
    </source>
</evidence>
<accession>A0A2T5GJT1</accession>
<dbReference type="SUPFAM" id="SSF48498">
    <property type="entry name" value="Tetracyclin repressor-like, C-terminal domain"/>
    <property type="match status" value="1"/>
</dbReference>
<evidence type="ECO:0000256" key="3">
    <source>
        <dbReference type="ARBA" id="ARBA00023163"/>
    </source>
</evidence>
<gene>
    <name evidence="6" type="ORF">C8J26_2437</name>
</gene>
<comment type="caution">
    <text evidence="6">The sequence shown here is derived from an EMBL/GenBank/DDBJ whole genome shotgun (WGS) entry which is preliminary data.</text>
</comment>
<dbReference type="SUPFAM" id="SSF46689">
    <property type="entry name" value="Homeodomain-like"/>
    <property type="match status" value="1"/>
</dbReference>
<organism evidence="6 7">
    <name type="scientific">Sphingomonas aurantiaca</name>
    <dbReference type="NCBI Taxonomy" id="185949"/>
    <lineage>
        <taxon>Bacteria</taxon>
        <taxon>Pseudomonadati</taxon>
        <taxon>Pseudomonadota</taxon>
        <taxon>Alphaproteobacteria</taxon>
        <taxon>Sphingomonadales</taxon>
        <taxon>Sphingomonadaceae</taxon>
        <taxon>Sphingomonas</taxon>
    </lineage>
</organism>
<dbReference type="InterPro" id="IPR036271">
    <property type="entry name" value="Tet_transcr_reg_TetR-rel_C_sf"/>
</dbReference>
<keyword evidence="2 4" id="KW-0238">DNA-binding</keyword>
<dbReference type="InterPro" id="IPR015292">
    <property type="entry name" value="Tscrpt_reg_YbiH_C"/>
</dbReference>
<dbReference type="Gene3D" id="1.10.357.10">
    <property type="entry name" value="Tetracycline Repressor, domain 2"/>
    <property type="match status" value="1"/>
</dbReference>
<proteinExistence type="predicted"/>
<evidence type="ECO:0000259" key="5">
    <source>
        <dbReference type="PROSITE" id="PS50977"/>
    </source>
</evidence>
<evidence type="ECO:0000256" key="4">
    <source>
        <dbReference type="PROSITE-ProRule" id="PRU00335"/>
    </source>
</evidence>